<name>A0A9W6DHN6_9FIRM</name>
<proteinExistence type="predicted"/>
<organism evidence="1 2">
    <name type="scientific">Vallitalea longa</name>
    <dbReference type="NCBI Taxonomy" id="2936439"/>
    <lineage>
        <taxon>Bacteria</taxon>
        <taxon>Bacillati</taxon>
        <taxon>Bacillota</taxon>
        <taxon>Clostridia</taxon>
        <taxon>Lachnospirales</taxon>
        <taxon>Vallitaleaceae</taxon>
        <taxon>Vallitalea</taxon>
    </lineage>
</organism>
<protein>
    <submittedName>
        <fullName evidence="1">Uncharacterized protein</fullName>
    </submittedName>
</protein>
<accession>A0A9W6DHN6</accession>
<evidence type="ECO:0000313" key="2">
    <source>
        <dbReference type="Proteomes" id="UP001144256"/>
    </source>
</evidence>
<dbReference type="AlphaFoldDB" id="A0A9W6DHN6"/>
<dbReference type="RefSeq" id="WP_281818896.1">
    <property type="nucleotide sequence ID" value="NZ_BRLB01000020.1"/>
</dbReference>
<evidence type="ECO:0000313" key="1">
    <source>
        <dbReference type="EMBL" id="GKX31653.1"/>
    </source>
</evidence>
<dbReference type="Proteomes" id="UP001144256">
    <property type="component" value="Unassembled WGS sequence"/>
</dbReference>
<gene>
    <name evidence="1" type="ORF">SH1V18_41330</name>
</gene>
<comment type="caution">
    <text evidence="1">The sequence shown here is derived from an EMBL/GenBank/DDBJ whole genome shotgun (WGS) entry which is preliminary data.</text>
</comment>
<reference evidence="1" key="1">
    <citation type="submission" date="2022-06" db="EMBL/GenBank/DDBJ databases">
        <title>Vallitalea longa sp. nov., an anaerobic bacterium isolated from marine sediment.</title>
        <authorList>
            <person name="Hirano S."/>
            <person name="Terahara T."/>
            <person name="Mori K."/>
            <person name="Hamada M."/>
            <person name="Matsumoto R."/>
            <person name="Kobayashi T."/>
        </authorList>
    </citation>
    <scope>NUCLEOTIDE SEQUENCE</scope>
    <source>
        <strain evidence="1">SH18-1</strain>
    </source>
</reference>
<keyword evidence="2" id="KW-1185">Reference proteome</keyword>
<dbReference type="EMBL" id="BRLB01000020">
    <property type="protein sequence ID" value="GKX31653.1"/>
    <property type="molecule type" value="Genomic_DNA"/>
</dbReference>
<sequence length="63" mass="7571">MIESINTYYSLKDISAPFMTNYKKEQNDDDIFLLILLILIFDNDDNPNMDMEFLNDCMKMFFN</sequence>